<keyword evidence="1" id="KW-0813">Transport</keyword>
<dbReference type="PROSITE" id="PS50893">
    <property type="entry name" value="ABC_TRANSPORTER_2"/>
    <property type="match status" value="1"/>
</dbReference>
<evidence type="ECO:0000313" key="5">
    <source>
        <dbReference type="EMBL" id="MBD3322949.1"/>
    </source>
</evidence>
<dbReference type="Gene3D" id="3.40.50.300">
    <property type="entry name" value="P-loop containing nucleotide triphosphate hydrolases"/>
    <property type="match status" value="1"/>
</dbReference>
<dbReference type="Pfam" id="PF12399">
    <property type="entry name" value="BCA_ABC_TP_C"/>
    <property type="match status" value="1"/>
</dbReference>
<comment type="caution">
    <text evidence="5">The sequence shown here is derived from an EMBL/GenBank/DDBJ whole genome shotgun (WGS) entry which is preliminary data.</text>
</comment>
<proteinExistence type="predicted"/>
<dbReference type="GO" id="GO:1903806">
    <property type="term" value="P:L-isoleucine import across plasma membrane"/>
    <property type="evidence" value="ECO:0007669"/>
    <property type="project" value="TreeGrafter"/>
</dbReference>
<gene>
    <name evidence="5" type="ORF">GF339_00100</name>
</gene>
<dbReference type="GO" id="GO:0015192">
    <property type="term" value="F:L-phenylalanine transmembrane transporter activity"/>
    <property type="evidence" value="ECO:0007669"/>
    <property type="project" value="TreeGrafter"/>
</dbReference>
<dbReference type="FunFam" id="3.40.50.300:FF:000421">
    <property type="entry name" value="Branched-chain amino acid ABC transporter ATP-binding protein"/>
    <property type="match status" value="1"/>
</dbReference>
<dbReference type="InterPro" id="IPR003439">
    <property type="entry name" value="ABC_transporter-like_ATP-bd"/>
</dbReference>
<accession>A0A9D5Q3S6</accession>
<evidence type="ECO:0000259" key="4">
    <source>
        <dbReference type="PROSITE" id="PS50893"/>
    </source>
</evidence>
<dbReference type="GO" id="GO:0005524">
    <property type="term" value="F:ATP binding"/>
    <property type="evidence" value="ECO:0007669"/>
    <property type="project" value="UniProtKB-KW"/>
</dbReference>
<dbReference type="GO" id="GO:0005304">
    <property type="term" value="F:L-valine transmembrane transporter activity"/>
    <property type="evidence" value="ECO:0007669"/>
    <property type="project" value="TreeGrafter"/>
</dbReference>
<dbReference type="CDD" id="cd03219">
    <property type="entry name" value="ABC_Mj1267_LivG_branched"/>
    <property type="match status" value="1"/>
</dbReference>
<name>A0A9D5Q3S6_9BACT</name>
<dbReference type="Pfam" id="PF00005">
    <property type="entry name" value="ABC_tran"/>
    <property type="match status" value="1"/>
</dbReference>
<keyword evidence="2" id="KW-0547">Nucleotide-binding</keyword>
<reference evidence="5" key="1">
    <citation type="submission" date="2019-11" db="EMBL/GenBank/DDBJ databases">
        <title>Microbial mats filling the niche in hypersaline microbial mats.</title>
        <authorList>
            <person name="Wong H.L."/>
            <person name="Macleod F.I."/>
            <person name="White R.A. III"/>
            <person name="Burns B.P."/>
        </authorList>
    </citation>
    <scope>NUCLEOTIDE SEQUENCE</scope>
    <source>
        <strain evidence="5">Rbin_158</strain>
    </source>
</reference>
<dbReference type="GO" id="GO:0042941">
    <property type="term" value="P:D-alanine transmembrane transport"/>
    <property type="evidence" value="ECO:0007669"/>
    <property type="project" value="TreeGrafter"/>
</dbReference>
<feature type="domain" description="ABC transporter" evidence="4">
    <location>
        <begin position="4"/>
        <end position="252"/>
    </location>
</feature>
<dbReference type="GO" id="GO:0016887">
    <property type="term" value="F:ATP hydrolysis activity"/>
    <property type="evidence" value="ECO:0007669"/>
    <property type="project" value="InterPro"/>
</dbReference>
<dbReference type="GO" id="GO:0015808">
    <property type="term" value="P:L-alanine transport"/>
    <property type="evidence" value="ECO:0007669"/>
    <property type="project" value="TreeGrafter"/>
</dbReference>
<dbReference type="InterPro" id="IPR051120">
    <property type="entry name" value="ABC_AA/LPS_Transport"/>
</dbReference>
<dbReference type="SUPFAM" id="SSF52540">
    <property type="entry name" value="P-loop containing nucleoside triphosphate hydrolases"/>
    <property type="match status" value="1"/>
</dbReference>
<dbReference type="InterPro" id="IPR003593">
    <property type="entry name" value="AAA+_ATPase"/>
</dbReference>
<dbReference type="SMART" id="SM00382">
    <property type="entry name" value="AAA"/>
    <property type="match status" value="1"/>
</dbReference>
<evidence type="ECO:0000256" key="2">
    <source>
        <dbReference type="ARBA" id="ARBA00022741"/>
    </source>
</evidence>
<evidence type="ECO:0000313" key="6">
    <source>
        <dbReference type="Proteomes" id="UP000649604"/>
    </source>
</evidence>
<dbReference type="GO" id="GO:0015188">
    <property type="term" value="F:L-isoleucine transmembrane transporter activity"/>
    <property type="evidence" value="ECO:0007669"/>
    <property type="project" value="TreeGrafter"/>
</dbReference>
<dbReference type="AlphaFoldDB" id="A0A9D5Q3S6"/>
<organism evidence="5 6">
    <name type="scientific">candidate division KSB3 bacterium</name>
    <dbReference type="NCBI Taxonomy" id="2044937"/>
    <lineage>
        <taxon>Bacteria</taxon>
        <taxon>candidate division KSB3</taxon>
    </lineage>
</organism>
<dbReference type="InterPro" id="IPR027417">
    <property type="entry name" value="P-loop_NTPase"/>
</dbReference>
<evidence type="ECO:0000256" key="1">
    <source>
        <dbReference type="ARBA" id="ARBA00022448"/>
    </source>
</evidence>
<sequence length="255" mass="28584">MALLEVQKLTKYFGGLAAVKDLTFDVHEGEILALIGPNGAGKSTVFNLITSYLKPTDGTVTFQGQNITRMKTPHIARLGVVRTFQETNVYRDMTVMRNVLIANHLHCRASDWGEFFYSHQARADEQETTRRTLELLEYFGLSAFQNEVARGLPHGHLRALEIAMGMAADPKLLLLDEPFTGMNPEETDRAMEMVRGIRDNRGVTVLLVEHDMRAVMGLSDRIVVINFGQKIAEGKPVEIQHNDLVIEAYLGKETD</sequence>
<dbReference type="PANTHER" id="PTHR45772">
    <property type="entry name" value="CONSERVED COMPONENT OF ABC TRANSPORTER FOR NATURAL AMINO ACIDS-RELATED"/>
    <property type="match status" value="1"/>
</dbReference>
<keyword evidence="3 5" id="KW-0067">ATP-binding</keyword>
<dbReference type="InterPro" id="IPR032823">
    <property type="entry name" value="BCA_ABC_TP_C"/>
</dbReference>
<dbReference type="GO" id="GO:1903805">
    <property type="term" value="P:L-valine import across plasma membrane"/>
    <property type="evidence" value="ECO:0007669"/>
    <property type="project" value="TreeGrafter"/>
</dbReference>
<dbReference type="EMBL" id="WJJP01000002">
    <property type="protein sequence ID" value="MBD3322949.1"/>
    <property type="molecule type" value="Genomic_DNA"/>
</dbReference>
<dbReference type="Proteomes" id="UP000649604">
    <property type="component" value="Unassembled WGS sequence"/>
</dbReference>
<dbReference type="GO" id="GO:0005886">
    <property type="term" value="C:plasma membrane"/>
    <property type="evidence" value="ECO:0007669"/>
    <property type="project" value="TreeGrafter"/>
</dbReference>
<dbReference type="PANTHER" id="PTHR45772:SF7">
    <property type="entry name" value="AMINO ACID ABC TRANSPORTER ATP-BINDING PROTEIN"/>
    <property type="match status" value="1"/>
</dbReference>
<evidence type="ECO:0000256" key="3">
    <source>
        <dbReference type="ARBA" id="ARBA00022840"/>
    </source>
</evidence>
<protein>
    <submittedName>
        <fullName evidence="5">ATP-binding cassette domain-containing protein</fullName>
    </submittedName>
</protein>